<gene>
    <name evidence="3" type="ORF">EPA93_32805</name>
</gene>
<keyword evidence="3" id="KW-0489">Methyltransferase</keyword>
<organism evidence="3 4">
    <name type="scientific">Ktedonosporobacter rubrisoli</name>
    <dbReference type="NCBI Taxonomy" id="2509675"/>
    <lineage>
        <taxon>Bacteria</taxon>
        <taxon>Bacillati</taxon>
        <taxon>Chloroflexota</taxon>
        <taxon>Ktedonobacteria</taxon>
        <taxon>Ktedonobacterales</taxon>
        <taxon>Ktedonosporobacteraceae</taxon>
        <taxon>Ktedonosporobacter</taxon>
    </lineage>
</organism>
<accession>A0A4P6JXL4</accession>
<dbReference type="CDD" id="cd02440">
    <property type="entry name" value="AdoMet_MTases"/>
    <property type="match status" value="1"/>
</dbReference>
<dbReference type="InterPro" id="IPR013216">
    <property type="entry name" value="Methyltransf_11"/>
</dbReference>
<proteinExistence type="predicted"/>
<dbReference type="GO" id="GO:0008757">
    <property type="term" value="F:S-adenosylmethionine-dependent methyltransferase activity"/>
    <property type="evidence" value="ECO:0007669"/>
    <property type="project" value="InterPro"/>
</dbReference>
<dbReference type="GO" id="GO:0032259">
    <property type="term" value="P:methylation"/>
    <property type="evidence" value="ECO:0007669"/>
    <property type="project" value="UniProtKB-KW"/>
</dbReference>
<keyword evidence="1" id="KW-0472">Membrane</keyword>
<dbReference type="Proteomes" id="UP000290365">
    <property type="component" value="Chromosome"/>
</dbReference>
<sequence length="254" mass="27546">MSASTIQTSRANYGLDAPGLVRNLLLAGVGALIIGLVAITHVRTINGSMLVQIAATAASWYIAISGLTLLVTGLLMIWSSRFGKLQARDHLLDDLHLQGDETVLDLGTGRGLLLMGAAKRLPRGRALGLDLWMQRNLNGNRKDIAFANAVAEGVADRVEIYDGDMRKVPFADNSVDVVTASLSIHNIYNREGRRNAINEIVRVLKPGGKVALMDIRHIHEYALDLQVAGIQDIHISNLNYLIFPPARIVTGSKV</sequence>
<protein>
    <submittedName>
        <fullName evidence="3">Class I SAM-dependent methyltransferase</fullName>
    </submittedName>
</protein>
<dbReference type="KEGG" id="kbs:EPA93_32805"/>
<dbReference type="Pfam" id="PF08241">
    <property type="entry name" value="Methyltransf_11"/>
    <property type="match status" value="1"/>
</dbReference>
<keyword evidence="3" id="KW-0808">Transferase</keyword>
<keyword evidence="4" id="KW-1185">Reference proteome</keyword>
<dbReference type="RefSeq" id="WP_129891562.1">
    <property type="nucleotide sequence ID" value="NZ_CP035758.1"/>
</dbReference>
<feature type="transmembrane region" description="Helical" evidence="1">
    <location>
        <begin position="20"/>
        <end position="39"/>
    </location>
</feature>
<feature type="transmembrane region" description="Helical" evidence="1">
    <location>
        <begin position="59"/>
        <end position="78"/>
    </location>
</feature>
<dbReference type="InterPro" id="IPR029063">
    <property type="entry name" value="SAM-dependent_MTases_sf"/>
</dbReference>
<keyword evidence="1" id="KW-1133">Transmembrane helix</keyword>
<dbReference type="Gene3D" id="3.40.50.150">
    <property type="entry name" value="Vaccinia Virus protein VP39"/>
    <property type="match status" value="1"/>
</dbReference>
<evidence type="ECO:0000259" key="2">
    <source>
        <dbReference type="Pfam" id="PF08241"/>
    </source>
</evidence>
<evidence type="ECO:0000313" key="3">
    <source>
        <dbReference type="EMBL" id="QBD80498.1"/>
    </source>
</evidence>
<dbReference type="PANTHER" id="PTHR45277:SF1">
    <property type="entry name" value="EXPRESSED PROTEIN"/>
    <property type="match status" value="1"/>
</dbReference>
<reference evidence="3 4" key="1">
    <citation type="submission" date="2019-01" db="EMBL/GenBank/DDBJ databases">
        <title>Ktedonosporobacter rubrisoli SCAWS-G2.</title>
        <authorList>
            <person name="Huang Y."/>
            <person name="Yan B."/>
        </authorList>
    </citation>
    <scope>NUCLEOTIDE SEQUENCE [LARGE SCALE GENOMIC DNA]</scope>
    <source>
        <strain evidence="3 4">SCAWS-G2</strain>
    </source>
</reference>
<name>A0A4P6JXL4_KTERU</name>
<dbReference type="PANTHER" id="PTHR45277">
    <property type="entry name" value="EXPRESSED PROTEIN"/>
    <property type="match status" value="1"/>
</dbReference>
<dbReference type="OrthoDB" id="43862at2"/>
<dbReference type="EMBL" id="CP035758">
    <property type="protein sequence ID" value="QBD80498.1"/>
    <property type="molecule type" value="Genomic_DNA"/>
</dbReference>
<evidence type="ECO:0000256" key="1">
    <source>
        <dbReference type="SAM" id="Phobius"/>
    </source>
</evidence>
<dbReference type="SUPFAM" id="SSF53335">
    <property type="entry name" value="S-adenosyl-L-methionine-dependent methyltransferases"/>
    <property type="match status" value="1"/>
</dbReference>
<keyword evidence="1" id="KW-0812">Transmembrane</keyword>
<evidence type="ECO:0000313" key="4">
    <source>
        <dbReference type="Proteomes" id="UP000290365"/>
    </source>
</evidence>
<feature type="domain" description="Methyltransferase type 11" evidence="2">
    <location>
        <begin position="104"/>
        <end position="211"/>
    </location>
</feature>
<dbReference type="AlphaFoldDB" id="A0A4P6JXL4"/>